<evidence type="ECO:0000313" key="2">
    <source>
        <dbReference type="EMBL" id="MBB3060538.1"/>
    </source>
</evidence>
<dbReference type="Proteomes" id="UP000535937">
    <property type="component" value="Unassembled WGS sequence"/>
</dbReference>
<proteinExistence type="predicted"/>
<dbReference type="RefSeq" id="WP_183458011.1">
    <property type="nucleotide sequence ID" value="NZ_JACHWZ010000005.1"/>
</dbReference>
<dbReference type="AlphaFoldDB" id="A0A7W4Z892"/>
<dbReference type="Pfam" id="PF18950">
    <property type="entry name" value="DUF5694"/>
    <property type="match status" value="1"/>
</dbReference>
<gene>
    <name evidence="2" type="ORF">FHS09_001357</name>
</gene>
<organism evidence="2 3">
    <name type="scientific">Microbulbifer rhizosphaerae</name>
    <dbReference type="NCBI Taxonomy" id="1562603"/>
    <lineage>
        <taxon>Bacteria</taxon>
        <taxon>Pseudomonadati</taxon>
        <taxon>Pseudomonadota</taxon>
        <taxon>Gammaproteobacteria</taxon>
        <taxon>Cellvibrionales</taxon>
        <taxon>Microbulbiferaceae</taxon>
        <taxon>Microbulbifer</taxon>
    </lineage>
</organism>
<accession>A0A7W4Z892</accession>
<comment type="caution">
    <text evidence="2">The sequence shown here is derived from an EMBL/GenBank/DDBJ whole genome shotgun (WGS) entry which is preliminary data.</text>
</comment>
<evidence type="ECO:0000313" key="3">
    <source>
        <dbReference type="Proteomes" id="UP000535937"/>
    </source>
</evidence>
<feature type="chain" id="PRO_5031076493" description="TraB family protein" evidence="1">
    <location>
        <begin position="21"/>
        <end position="290"/>
    </location>
</feature>
<keyword evidence="1" id="KW-0732">Signal</keyword>
<sequence length="290" mass="33146">MKRFVMAVALLVVAPAFADADENSVDSEILQRPDPWAEVMLVGTYHFANPGRDMFNSKADDVLSERRQREIRDLVARLAEWKPDLVLLEYSRDESEQVNARYAEYREGMHRGKRNEAYQLGFRLADILGHERIAAVDVEHRFYSEQQAALDKAPKGRYRGLSEELQRYGKAFVAASDEVMASRSIGDILAWYNSPEALTANQDFYLNHQIRQWQGENQGGAHTIANWYKRNILIFQNILREVEESEGQAKRIVVIYGQGHIPILSQLVEDTPFLTAVDLAPYLADNTSEL</sequence>
<dbReference type="InterPro" id="IPR043749">
    <property type="entry name" value="DUF5694"/>
</dbReference>
<feature type="signal peptide" evidence="1">
    <location>
        <begin position="1"/>
        <end position="20"/>
    </location>
</feature>
<dbReference type="EMBL" id="JACHWZ010000005">
    <property type="protein sequence ID" value="MBB3060538.1"/>
    <property type="molecule type" value="Genomic_DNA"/>
</dbReference>
<keyword evidence="3" id="KW-1185">Reference proteome</keyword>
<protein>
    <recommendedName>
        <fullName evidence="4">TraB family protein</fullName>
    </recommendedName>
</protein>
<evidence type="ECO:0008006" key="4">
    <source>
        <dbReference type="Google" id="ProtNLM"/>
    </source>
</evidence>
<reference evidence="2 3" key="1">
    <citation type="submission" date="2020-08" db="EMBL/GenBank/DDBJ databases">
        <title>Genomic Encyclopedia of Type Strains, Phase III (KMG-III): the genomes of soil and plant-associated and newly described type strains.</title>
        <authorList>
            <person name="Whitman W."/>
        </authorList>
    </citation>
    <scope>NUCLEOTIDE SEQUENCE [LARGE SCALE GENOMIC DNA]</scope>
    <source>
        <strain evidence="2 3">CECT 8799</strain>
    </source>
</reference>
<evidence type="ECO:0000256" key="1">
    <source>
        <dbReference type="SAM" id="SignalP"/>
    </source>
</evidence>
<name>A0A7W4Z892_9GAMM</name>